<dbReference type="InterPro" id="IPR027469">
    <property type="entry name" value="Cation_efflux_TMD_sf"/>
</dbReference>
<gene>
    <name evidence="9" type="ORF">KIW84_032839</name>
</gene>
<dbReference type="SUPFAM" id="SSF161111">
    <property type="entry name" value="Cation efflux protein transmembrane domain-like"/>
    <property type="match status" value="1"/>
</dbReference>
<evidence type="ECO:0000256" key="2">
    <source>
        <dbReference type="ARBA" id="ARBA00008873"/>
    </source>
</evidence>
<comment type="caution">
    <text evidence="9">The sequence shown here is derived from an EMBL/GenBank/DDBJ whole genome shotgun (WGS) entry which is preliminary data.</text>
</comment>
<dbReference type="GO" id="GO:0010486">
    <property type="term" value="F:manganese:proton antiporter activity"/>
    <property type="evidence" value="ECO:0007669"/>
    <property type="project" value="TreeGrafter"/>
</dbReference>
<dbReference type="GO" id="GO:0012505">
    <property type="term" value="C:endomembrane system"/>
    <property type="evidence" value="ECO:0007669"/>
    <property type="project" value="UniProtKB-SubCell"/>
</dbReference>
<protein>
    <submittedName>
        <fullName evidence="9">Metal tolerance protein 11</fullName>
    </submittedName>
</protein>
<dbReference type="InterPro" id="IPR027470">
    <property type="entry name" value="Cation_efflux_CTD"/>
</dbReference>
<dbReference type="Gene3D" id="1.25.10.10">
    <property type="entry name" value="Leucine-rich Repeat Variant"/>
    <property type="match status" value="1"/>
</dbReference>
<evidence type="ECO:0000256" key="3">
    <source>
        <dbReference type="ARBA" id="ARBA00022448"/>
    </source>
</evidence>
<evidence type="ECO:0000259" key="8">
    <source>
        <dbReference type="Pfam" id="PF16916"/>
    </source>
</evidence>
<dbReference type="SUPFAM" id="SSF50978">
    <property type="entry name" value="WD40 repeat-like"/>
    <property type="match status" value="1"/>
</dbReference>
<dbReference type="InterPro" id="IPR011989">
    <property type="entry name" value="ARM-like"/>
</dbReference>
<dbReference type="Pfam" id="PF16916">
    <property type="entry name" value="ZT_dimer"/>
    <property type="match status" value="1"/>
</dbReference>
<dbReference type="InterPro" id="IPR036837">
    <property type="entry name" value="Cation_efflux_CTD_sf"/>
</dbReference>
<dbReference type="SUPFAM" id="SSF160240">
    <property type="entry name" value="Cation efflux protein cytoplasmic domain-like"/>
    <property type="match status" value="1"/>
</dbReference>
<proteinExistence type="inferred from homology"/>
<dbReference type="AlphaFoldDB" id="A0A9D5B2V4"/>
<name>A0A9D5B2V4_PEA</name>
<evidence type="ECO:0000313" key="9">
    <source>
        <dbReference type="EMBL" id="KAI5427584.1"/>
    </source>
</evidence>
<dbReference type="InterPro" id="IPR015943">
    <property type="entry name" value="WD40/YVTN_repeat-like_dom_sf"/>
</dbReference>
<dbReference type="InterPro" id="IPR036322">
    <property type="entry name" value="WD40_repeat_dom_sf"/>
</dbReference>
<keyword evidence="3" id="KW-0813">Transport</keyword>
<keyword evidence="4" id="KW-0812">Transmembrane</keyword>
<reference evidence="9 10" key="1">
    <citation type="journal article" date="2022" name="Nat. Genet.">
        <title>Improved pea reference genome and pan-genome highlight genomic features and evolutionary characteristics.</title>
        <authorList>
            <person name="Yang T."/>
            <person name="Liu R."/>
            <person name="Luo Y."/>
            <person name="Hu S."/>
            <person name="Wang D."/>
            <person name="Wang C."/>
            <person name="Pandey M.K."/>
            <person name="Ge S."/>
            <person name="Xu Q."/>
            <person name="Li N."/>
            <person name="Li G."/>
            <person name="Huang Y."/>
            <person name="Saxena R.K."/>
            <person name="Ji Y."/>
            <person name="Li M."/>
            <person name="Yan X."/>
            <person name="He Y."/>
            <person name="Liu Y."/>
            <person name="Wang X."/>
            <person name="Xiang C."/>
            <person name="Varshney R.K."/>
            <person name="Ding H."/>
            <person name="Gao S."/>
            <person name="Zong X."/>
        </authorList>
    </citation>
    <scope>NUCLEOTIDE SEQUENCE [LARGE SCALE GENOMIC DNA]</scope>
    <source>
        <strain evidence="9 10">cv. Zhongwan 6</strain>
    </source>
</reference>
<accession>A0A9D5B2V4</accession>
<dbReference type="EMBL" id="JAMSHJ010000003">
    <property type="protein sequence ID" value="KAI5427584.1"/>
    <property type="molecule type" value="Genomic_DNA"/>
</dbReference>
<evidence type="ECO:0000256" key="7">
    <source>
        <dbReference type="ARBA" id="ARBA00023136"/>
    </source>
</evidence>
<sequence>MFFTLMLRSWHQPGSDGFMPRHSGTTDVHDKNVTQLSSSIFKTSVGDQEKNDFASQLLQASAGACAGIIAMSATYPMDMYHFEQQMYVNQTSDEWKRVVKKPSTYTYTSGRLQKRSTDGSIRIWDSDKGTCETTLNGHKGATSAFVGFDQDKAAPSTSTSFLETGRPHNLNTNKAVSNRDVHGLCSELSSVNVNSNLKDSYFTQDSDKLLFSPNSINSSLGKHFPQDSEYCKDHSTTPAFWEDIIVDDMLNKDFDQQQFCKGTNNLASGHHSPHYLQNPNQSNHELKHQNQICNQNHLRKQAIWDPKQLPTYLAAAEWQNRHAALVALAQIAEGCSKVMVKKFGASGGYGLCSRSLVDVITNLISLIAALLANYFDDRMDPVGAIIRALYIIRTWSMTVLENVNSLVGRSAAPEYLQKLTYLCWNHHKAVRHIDTVRAYTFGSHYFVEVDIVLPAGMPLQEAHDIGESLQEKLELLPEIERAFVHLDYEYSHKSEHAQAHS</sequence>
<comment type="subcellular location">
    <subcellularLocation>
        <location evidence="1">Endomembrane system</location>
        <topology evidence="1">Multi-pass membrane protein</topology>
    </subcellularLocation>
</comment>
<organism evidence="9 10">
    <name type="scientific">Pisum sativum</name>
    <name type="common">Garden pea</name>
    <name type="synonym">Lathyrus oleraceus</name>
    <dbReference type="NCBI Taxonomy" id="3888"/>
    <lineage>
        <taxon>Eukaryota</taxon>
        <taxon>Viridiplantae</taxon>
        <taxon>Streptophyta</taxon>
        <taxon>Embryophyta</taxon>
        <taxon>Tracheophyta</taxon>
        <taxon>Spermatophyta</taxon>
        <taxon>Magnoliopsida</taxon>
        <taxon>eudicotyledons</taxon>
        <taxon>Gunneridae</taxon>
        <taxon>Pentapetalae</taxon>
        <taxon>rosids</taxon>
        <taxon>fabids</taxon>
        <taxon>Fabales</taxon>
        <taxon>Fabaceae</taxon>
        <taxon>Papilionoideae</taxon>
        <taxon>50 kb inversion clade</taxon>
        <taxon>NPAAA clade</taxon>
        <taxon>Hologalegina</taxon>
        <taxon>IRL clade</taxon>
        <taxon>Fabeae</taxon>
        <taxon>Lathyrus</taxon>
    </lineage>
</organism>
<keyword evidence="7" id="KW-0472">Membrane</keyword>
<evidence type="ECO:0000256" key="5">
    <source>
        <dbReference type="ARBA" id="ARBA00022989"/>
    </source>
</evidence>
<dbReference type="Gene3D" id="2.130.10.10">
    <property type="entry name" value="YVTN repeat-like/Quinoprotein amine dehydrogenase"/>
    <property type="match status" value="1"/>
</dbReference>
<evidence type="ECO:0000256" key="4">
    <source>
        <dbReference type="ARBA" id="ARBA00022692"/>
    </source>
</evidence>
<evidence type="ECO:0000313" key="10">
    <source>
        <dbReference type="Proteomes" id="UP001058974"/>
    </source>
</evidence>
<dbReference type="Gene3D" id="3.30.70.1350">
    <property type="entry name" value="Cation efflux protein, cytoplasmic domain"/>
    <property type="match status" value="1"/>
</dbReference>
<dbReference type="GO" id="GO:0016020">
    <property type="term" value="C:membrane"/>
    <property type="evidence" value="ECO:0007669"/>
    <property type="project" value="TreeGrafter"/>
</dbReference>
<keyword evidence="6" id="KW-0406">Ion transport</keyword>
<keyword evidence="10" id="KW-1185">Reference proteome</keyword>
<dbReference type="Gramene" id="Psat03G0283900-T1">
    <property type="protein sequence ID" value="KAI5427584.1"/>
    <property type="gene ID" value="KIW84_032839"/>
</dbReference>
<dbReference type="Proteomes" id="UP001058974">
    <property type="component" value="Chromosome 3"/>
</dbReference>
<dbReference type="InterPro" id="IPR050291">
    <property type="entry name" value="CDF_Transporter"/>
</dbReference>
<feature type="domain" description="Cation efflux protein cytoplasmic" evidence="8">
    <location>
        <begin position="426"/>
        <end position="487"/>
    </location>
</feature>
<keyword evidence="5" id="KW-1133">Transmembrane helix</keyword>
<evidence type="ECO:0000256" key="6">
    <source>
        <dbReference type="ARBA" id="ARBA00023065"/>
    </source>
</evidence>
<dbReference type="FunFam" id="3.30.70.1350:FF:000001">
    <property type="entry name" value="Metal tolerance protein 11"/>
    <property type="match status" value="1"/>
</dbReference>
<comment type="similarity">
    <text evidence="2">Belongs to the cation diffusion facilitator (CDF) transporter (TC 2.A.4) family. SLC30A subfamily.</text>
</comment>
<evidence type="ECO:0000256" key="1">
    <source>
        <dbReference type="ARBA" id="ARBA00004127"/>
    </source>
</evidence>
<dbReference type="PANTHER" id="PTHR43840">
    <property type="entry name" value="MITOCHONDRIAL METAL TRANSPORTER 1-RELATED"/>
    <property type="match status" value="1"/>
</dbReference>
<dbReference type="PANTHER" id="PTHR43840:SF5">
    <property type="entry name" value="METAL TOLERANCE PROTEIN 11"/>
    <property type="match status" value="1"/>
</dbReference>